<dbReference type="Pfam" id="PF03864">
    <property type="entry name" value="Phage_cap_E"/>
    <property type="match status" value="1"/>
</dbReference>
<dbReference type="InterPro" id="IPR005564">
    <property type="entry name" value="Major_capsid_GpE"/>
</dbReference>
<dbReference type="Gene3D" id="3.90.1690.10">
    <property type="entry name" value="phage-related protein like domain"/>
    <property type="match status" value="1"/>
</dbReference>
<dbReference type="AlphaFoldDB" id="A0A935M6Y9"/>
<evidence type="ECO:0000313" key="1">
    <source>
        <dbReference type="EMBL" id="MBK7274931.1"/>
    </source>
</evidence>
<name>A0A935M6Y9_9MICO</name>
<dbReference type="EMBL" id="JADJIB010000019">
    <property type="protein sequence ID" value="MBK7274931.1"/>
    <property type="molecule type" value="Genomic_DNA"/>
</dbReference>
<evidence type="ECO:0000313" key="2">
    <source>
        <dbReference type="Proteomes" id="UP000726105"/>
    </source>
</evidence>
<accession>A0A935M6Y9</accession>
<comment type="caution">
    <text evidence="1">The sequence shown here is derived from an EMBL/GenBank/DDBJ whole genome shotgun (WGS) entry which is preliminary data.</text>
</comment>
<dbReference type="InterPro" id="IPR053738">
    <property type="entry name" value="Lambda_capsid_assembly"/>
</dbReference>
<gene>
    <name evidence="1" type="ORF">IPI13_17940</name>
</gene>
<dbReference type="Proteomes" id="UP000726105">
    <property type="component" value="Unassembled WGS sequence"/>
</dbReference>
<sequence length="338" mass="36101">MTPVEATGIARDEQYLIEQSKGGTLARYLPNVFVDSDHVRFYPGSSGLVDVAAYREFNAPPEIGKGQGLVRKTIDLPSIARNEPIDEMTQKELARLSDDRIRKSIEAAIRRNVQAISSRQELTRGIAIEQGKVVVDTENVWINDDYGRNAALTITAAALWSTAGVDRITAMNAWLDVYKTYNNGALPGAVVMGSTAWAAYASGSQFATALVGGATRPGLKAEILALAESAGIPPIEVYDRSVSVNGVTTKVLSSNKIYFLPEAVAPDDQNGSLLGATYWGRTVSAGFDSWDIQPDEQPGIVCGVFKEDSVGSSIEVQGDSIGEPVLANANASMTITVV</sequence>
<reference evidence="1 2" key="1">
    <citation type="submission" date="2020-10" db="EMBL/GenBank/DDBJ databases">
        <title>Connecting structure to function with the recovery of over 1000 high-quality activated sludge metagenome-assembled genomes encoding full-length rRNA genes using long-read sequencing.</title>
        <authorList>
            <person name="Singleton C.M."/>
            <person name="Petriglieri F."/>
            <person name="Kristensen J.M."/>
            <person name="Kirkegaard R.H."/>
            <person name="Michaelsen T.Y."/>
            <person name="Andersen M.H."/>
            <person name="Karst S.M."/>
            <person name="Dueholm M.S."/>
            <person name="Nielsen P.H."/>
            <person name="Albertsen M."/>
        </authorList>
    </citation>
    <scope>NUCLEOTIDE SEQUENCE [LARGE SCALE GENOMIC DNA]</scope>
    <source>
        <strain evidence="1">Ega_18-Q3-R5-49_MAXAC.001</strain>
    </source>
</reference>
<proteinExistence type="predicted"/>
<protein>
    <submittedName>
        <fullName evidence="1">Major capsid protein</fullName>
    </submittedName>
</protein>
<organism evidence="1 2">
    <name type="scientific">Candidatus Phosphoribacter hodrii</name>
    <dbReference type="NCBI Taxonomy" id="2953743"/>
    <lineage>
        <taxon>Bacteria</taxon>
        <taxon>Bacillati</taxon>
        <taxon>Actinomycetota</taxon>
        <taxon>Actinomycetes</taxon>
        <taxon>Micrococcales</taxon>
        <taxon>Dermatophilaceae</taxon>
        <taxon>Candidatus Phosphoribacter</taxon>
    </lineage>
</organism>